<reference evidence="4" key="1">
    <citation type="journal article" date="2019" name="Sci. Rep.">
        <title>Draft genome of Tanacetum cinerariifolium, the natural source of mosquito coil.</title>
        <authorList>
            <person name="Yamashiro T."/>
            <person name="Shiraishi A."/>
            <person name="Satake H."/>
            <person name="Nakayama K."/>
        </authorList>
    </citation>
    <scope>NUCLEOTIDE SEQUENCE</scope>
</reference>
<comment type="caution">
    <text evidence="4">The sequence shown here is derived from an EMBL/GenBank/DDBJ whole genome shotgun (WGS) entry which is preliminary data.</text>
</comment>
<dbReference type="EMBL" id="BKCJ010136515">
    <property type="protein sequence ID" value="GEX88332.1"/>
    <property type="molecule type" value="Genomic_DNA"/>
</dbReference>
<evidence type="ECO:0000256" key="1">
    <source>
        <dbReference type="SAM" id="MobiDB-lite"/>
    </source>
</evidence>
<feature type="compositionally biased region" description="Pro residues" evidence="1">
    <location>
        <begin position="200"/>
        <end position="210"/>
    </location>
</feature>
<feature type="region of interest" description="Disordered" evidence="1">
    <location>
        <begin position="116"/>
        <end position="215"/>
    </location>
</feature>
<dbReference type="CDD" id="cd09272">
    <property type="entry name" value="RNase_HI_RT_Ty1"/>
    <property type="match status" value="1"/>
</dbReference>
<gene>
    <name evidence="4" type="ORF">Tci_360307</name>
</gene>
<organism evidence="4">
    <name type="scientific">Tanacetum cinerariifolium</name>
    <name type="common">Dalmatian daisy</name>
    <name type="synonym">Chrysanthemum cinerariifolium</name>
    <dbReference type="NCBI Taxonomy" id="118510"/>
    <lineage>
        <taxon>Eukaryota</taxon>
        <taxon>Viridiplantae</taxon>
        <taxon>Streptophyta</taxon>
        <taxon>Embryophyta</taxon>
        <taxon>Tracheophyta</taxon>
        <taxon>Spermatophyta</taxon>
        <taxon>Magnoliopsida</taxon>
        <taxon>eudicotyledons</taxon>
        <taxon>Gunneridae</taxon>
        <taxon>Pentapetalae</taxon>
        <taxon>asterids</taxon>
        <taxon>campanulids</taxon>
        <taxon>Asterales</taxon>
        <taxon>Asteraceae</taxon>
        <taxon>Asteroideae</taxon>
        <taxon>Anthemideae</taxon>
        <taxon>Anthemidinae</taxon>
        <taxon>Tanacetum</taxon>
    </lineage>
</organism>
<sequence length="541" mass="60593">MAATYLINRLPSKILNNKSPYELLYHKPPDLQYLKVIGCQAYASIHTPDKFKKIAIPYILLGYPQHQKGYLLLAQNTKKVFVSRHVTFHEHIFPFHANTPYHTSLLDPTTSTLIFYPEPNTPLNSSTSPEPTPSTSTHPTSSSPPSTPTPSIIQDNHNSPNNTTTASSTTPKQHSSTTTPPTLTSTTNTTPSTTTSPPTNTLPPSPPPPLRKSQRTRTIPTKLKDFQHYQPSFTNSLTLFLIALGFSQSHADSSLFTYYKDKDALILRFYVDDILLLGNNTSMISEIKQKLYQTFDIKDLGPLHYYLRIEFLRNSKGLAMTQRNDWASCPSSRRLVFGFSISLGNSFISWHSKKQPVVFRSLTEAEYKALADCSCEITWLCFLLKDLNVIVPKPVRILCDNISTIALASNPIQHARTKHIEIDCHFVRDKIKAGQIITSYIPTTAQAADIFTKALTTYPFNQCLAKLGMCDPNKLPTCGGEAKVKSATMVHNREGNRDADTSKAHNNEIGRSSGIDDEVVLDPRQQDDNDLQDERQDQPKE</sequence>
<dbReference type="Pfam" id="PF25597">
    <property type="entry name" value="SH3_retrovirus"/>
    <property type="match status" value="1"/>
</dbReference>
<accession>A0A699HCL8</accession>
<dbReference type="AlphaFoldDB" id="A0A699HCL8"/>
<feature type="compositionally biased region" description="Basic and acidic residues" evidence="1">
    <location>
        <begin position="492"/>
        <end position="508"/>
    </location>
</feature>
<feature type="compositionally biased region" description="Low complexity" evidence="1">
    <location>
        <begin position="158"/>
        <end position="199"/>
    </location>
</feature>
<dbReference type="InterPro" id="IPR013103">
    <property type="entry name" value="RVT_2"/>
</dbReference>
<dbReference type="PANTHER" id="PTHR11439:SF470">
    <property type="entry name" value="CYSTEINE-RICH RLK (RECEPTOR-LIKE PROTEIN KINASE) 8"/>
    <property type="match status" value="1"/>
</dbReference>
<dbReference type="InterPro" id="IPR043502">
    <property type="entry name" value="DNA/RNA_pol_sf"/>
</dbReference>
<evidence type="ECO:0000259" key="3">
    <source>
        <dbReference type="Pfam" id="PF25597"/>
    </source>
</evidence>
<dbReference type="PANTHER" id="PTHR11439">
    <property type="entry name" value="GAG-POL-RELATED RETROTRANSPOSON"/>
    <property type="match status" value="1"/>
</dbReference>
<feature type="compositionally biased region" description="Low complexity" evidence="1">
    <location>
        <begin position="117"/>
        <end position="144"/>
    </location>
</feature>
<feature type="compositionally biased region" description="Basic and acidic residues" evidence="1">
    <location>
        <begin position="524"/>
        <end position="541"/>
    </location>
</feature>
<feature type="domain" description="Reverse transcriptase Ty1/copia-type" evidence="2">
    <location>
        <begin position="234"/>
        <end position="324"/>
    </location>
</feature>
<dbReference type="Pfam" id="PF07727">
    <property type="entry name" value="RVT_2"/>
    <property type="match status" value="1"/>
</dbReference>
<dbReference type="InterPro" id="IPR057670">
    <property type="entry name" value="SH3_retrovirus"/>
</dbReference>
<name>A0A699HCL8_TANCI</name>
<evidence type="ECO:0000259" key="2">
    <source>
        <dbReference type="Pfam" id="PF07727"/>
    </source>
</evidence>
<evidence type="ECO:0000313" key="4">
    <source>
        <dbReference type="EMBL" id="GEX88332.1"/>
    </source>
</evidence>
<dbReference type="SUPFAM" id="SSF56672">
    <property type="entry name" value="DNA/RNA polymerases"/>
    <property type="match status" value="1"/>
</dbReference>
<proteinExistence type="predicted"/>
<feature type="domain" description="Retroviral polymerase SH3-like" evidence="3">
    <location>
        <begin position="39"/>
        <end position="98"/>
    </location>
</feature>
<protein>
    <submittedName>
        <fullName evidence="4">Homogeneously-staining region</fullName>
    </submittedName>
</protein>
<feature type="region of interest" description="Disordered" evidence="1">
    <location>
        <begin position="492"/>
        <end position="541"/>
    </location>
</feature>